<comment type="similarity">
    <text evidence="3 8">Belongs to the peptidase M17 family.</text>
</comment>
<sequence>MHIEALDGRLLETPADGLVVAVSEAGVDEAGLLPRLNDVLGGALAEEWAAGRLGGKRNRTLVLHTLGRLPARYVVFVGVGRRDALQANGIREAVAEAMQAARRHRLSDLLLCYGSFAAPGVTPERAGQMIAEGALLSTYRFPGYRSAEEEPDVRIERLRVAMPPEVRGAVEAGWAVGRATAEGTNLARTLTNTPANKLTPEVLAKEALAVATRYGMEAWALDRADMERLGMGALLAVAQGSANPPRLVVMKYQGLPTWEAPLALVGKGITFDTGGISLKPAQNMESMIMDMGGAAAVIGAMEAIGRLRPKLNVLAVTPLVENMPDGRAYRPGDVLTSMSGKTIEVISTDAEGRLILADALTYARKLGAAKIVDLATLTGAVLIALGTQTTGAMTNDAAFWREVEAAAEAAGERVWLLPSFDVYLEQIKSPIADLKNSGGRNAGTITAGMFLKAFVDDVPWVHLDIAGTAWEEKGTALVPKGASGVMVRTLVELVRRLAGEDEKADAGR</sequence>
<dbReference type="PRINTS" id="PR00481">
    <property type="entry name" value="LAMNOPPTDASE"/>
</dbReference>
<dbReference type="NCBIfam" id="NF002073">
    <property type="entry name" value="PRK00913.1-2"/>
    <property type="match status" value="1"/>
</dbReference>
<dbReference type="GO" id="GO:0070006">
    <property type="term" value="F:metalloaminopeptidase activity"/>
    <property type="evidence" value="ECO:0007669"/>
    <property type="project" value="InterPro"/>
</dbReference>
<keyword evidence="4 8" id="KW-0031">Aminopeptidase</keyword>
<dbReference type="InterPro" id="IPR023042">
    <property type="entry name" value="Peptidase_M17_leu_NH2_pept"/>
</dbReference>
<evidence type="ECO:0000256" key="8">
    <source>
        <dbReference type="HAMAP-Rule" id="MF_00181"/>
    </source>
</evidence>
<evidence type="ECO:0000256" key="4">
    <source>
        <dbReference type="ARBA" id="ARBA00022438"/>
    </source>
</evidence>
<feature type="binding site" evidence="8">
    <location>
        <position position="349"/>
    </location>
    <ligand>
        <name>Mn(2+)</name>
        <dbReference type="ChEBI" id="CHEBI:29035"/>
        <label>1</label>
    </ligand>
</feature>
<dbReference type="Proteomes" id="UP000748108">
    <property type="component" value="Unassembled WGS sequence"/>
</dbReference>
<dbReference type="CDD" id="cd00433">
    <property type="entry name" value="Peptidase_M17"/>
    <property type="match status" value="1"/>
</dbReference>
<dbReference type="Pfam" id="PF02789">
    <property type="entry name" value="Peptidase_M17_N"/>
    <property type="match status" value="1"/>
</dbReference>
<feature type="active site" evidence="8">
    <location>
        <position position="353"/>
    </location>
</feature>
<comment type="caution">
    <text evidence="10">The sequence shown here is derived from an EMBL/GenBank/DDBJ whole genome shotgun (WGS) entry which is preliminary data.</text>
</comment>
<dbReference type="InterPro" id="IPR011356">
    <property type="entry name" value="Leucine_aapep/pepB"/>
</dbReference>
<dbReference type="EC" id="3.4.11.10" evidence="8"/>
<evidence type="ECO:0000256" key="7">
    <source>
        <dbReference type="ARBA" id="ARBA00049972"/>
    </source>
</evidence>
<protein>
    <recommendedName>
        <fullName evidence="8">Probable cytosol aminopeptidase</fullName>
        <ecNumber evidence="8">3.4.11.1</ecNumber>
    </recommendedName>
    <alternativeName>
        <fullName evidence="8">Leucine aminopeptidase</fullName>
        <shortName evidence="8">LAP</shortName>
        <ecNumber evidence="8">3.4.11.10</ecNumber>
    </alternativeName>
    <alternativeName>
        <fullName evidence="8">Leucyl aminopeptidase</fullName>
    </alternativeName>
</protein>
<dbReference type="AlphaFoldDB" id="A0A947G7V9"/>
<gene>
    <name evidence="8" type="primary">pepA</name>
    <name evidence="10" type="ORF">KM312_04725</name>
</gene>
<accession>A0A947G7V9</accession>
<evidence type="ECO:0000259" key="9">
    <source>
        <dbReference type="PROSITE" id="PS00631"/>
    </source>
</evidence>
<dbReference type="NCBIfam" id="NF002077">
    <property type="entry name" value="PRK00913.2-4"/>
    <property type="match status" value="1"/>
</dbReference>
<comment type="function">
    <text evidence="7 8">Presumably involved in the processing and regular turnover of intracellular proteins. Catalyzes the removal of unsubstituted N-terminal amino acids from various peptides.</text>
</comment>
<evidence type="ECO:0000256" key="5">
    <source>
        <dbReference type="ARBA" id="ARBA00022670"/>
    </source>
</evidence>
<dbReference type="SUPFAM" id="SSF52949">
    <property type="entry name" value="Macro domain-like"/>
    <property type="match status" value="1"/>
</dbReference>
<keyword evidence="5 8" id="KW-0645">Protease</keyword>
<evidence type="ECO:0000313" key="10">
    <source>
        <dbReference type="EMBL" id="MBT9281947.1"/>
    </source>
</evidence>
<feature type="binding site" evidence="8">
    <location>
        <position position="272"/>
    </location>
    <ligand>
        <name>Mn(2+)</name>
        <dbReference type="ChEBI" id="CHEBI:29035"/>
        <label>2</label>
    </ligand>
</feature>
<dbReference type="PANTHER" id="PTHR11963">
    <property type="entry name" value="LEUCINE AMINOPEPTIDASE-RELATED"/>
    <property type="match status" value="1"/>
</dbReference>
<dbReference type="PANTHER" id="PTHR11963:SF23">
    <property type="entry name" value="CYTOSOL AMINOPEPTIDASE"/>
    <property type="match status" value="1"/>
</dbReference>
<feature type="binding site" evidence="8">
    <location>
        <position position="290"/>
    </location>
    <ligand>
        <name>Mn(2+)</name>
        <dbReference type="ChEBI" id="CHEBI:29035"/>
        <label>2</label>
    </ligand>
</feature>
<dbReference type="GO" id="GO:0005737">
    <property type="term" value="C:cytoplasm"/>
    <property type="evidence" value="ECO:0007669"/>
    <property type="project" value="UniProtKB-SubCell"/>
</dbReference>
<dbReference type="GO" id="GO:0006508">
    <property type="term" value="P:proteolysis"/>
    <property type="evidence" value="ECO:0007669"/>
    <property type="project" value="UniProtKB-KW"/>
</dbReference>
<dbReference type="Gene3D" id="3.40.220.10">
    <property type="entry name" value="Leucine Aminopeptidase, subunit E, domain 1"/>
    <property type="match status" value="1"/>
</dbReference>
<name>A0A947G7V9_HYDSH</name>
<proteinExistence type="inferred from homology"/>
<evidence type="ECO:0000256" key="1">
    <source>
        <dbReference type="ARBA" id="ARBA00000135"/>
    </source>
</evidence>
<dbReference type="SUPFAM" id="SSF53187">
    <property type="entry name" value="Zn-dependent exopeptidases"/>
    <property type="match status" value="1"/>
</dbReference>
<feature type="binding site" evidence="8">
    <location>
        <position position="267"/>
    </location>
    <ligand>
        <name>Mn(2+)</name>
        <dbReference type="ChEBI" id="CHEBI:29035"/>
        <label>2</label>
    </ligand>
</feature>
<keyword evidence="6 8" id="KW-0378">Hydrolase</keyword>
<comment type="subcellular location">
    <subcellularLocation>
        <location evidence="8">Cytoplasm</location>
    </subcellularLocation>
</comment>
<evidence type="ECO:0000256" key="3">
    <source>
        <dbReference type="ARBA" id="ARBA00009528"/>
    </source>
</evidence>
<dbReference type="GO" id="GO:0030145">
    <property type="term" value="F:manganese ion binding"/>
    <property type="evidence" value="ECO:0007669"/>
    <property type="project" value="UniProtKB-UniRule"/>
</dbReference>
<dbReference type="NCBIfam" id="NF002074">
    <property type="entry name" value="PRK00913.1-4"/>
    <property type="match status" value="1"/>
</dbReference>
<feature type="domain" description="Cytosol aminopeptidase" evidence="9">
    <location>
        <begin position="347"/>
        <end position="354"/>
    </location>
</feature>
<keyword evidence="8" id="KW-0479">Metal-binding</keyword>
<dbReference type="NCBIfam" id="NF002083">
    <property type="entry name" value="PRK00913.3-5"/>
    <property type="match status" value="1"/>
</dbReference>
<dbReference type="InterPro" id="IPR000819">
    <property type="entry name" value="Peptidase_M17_C"/>
</dbReference>
<organism evidence="10 11">
    <name type="scientific">Hydrogenibacillus schlegelii</name>
    <name type="common">Bacillus schlegelii</name>
    <dbReference type="NCBI Taxonomy" id="1484"/>
    <lineage>
        <taxon>Bacteria</taxon>
        <taxon>Bacillati</taxon>
        <taxon>Bacillota</taxon>
        <taxon>Bacilli</taxon>
        <taxon>Bacillales</taxon>
        <taxon>Bacillales Family X. Incertae Sedis</taxon>
        <taxon>Hydrogenibacillus</taxon>
    </lineage>
</organism>
<dbReference type="InterPro" id="IPR008283">
    <property type="entry name" value="Peptidase_M17_N"/>
</dbReference>
<comment type="cofactor">
    <cofactor evidence="8">
        <name>Mn(2+)</name>
        <dbReference type="ChEBI" id="CHEBI:29035"/>
    </cofactor>
    <text evidence="8">Binds 2 manganese ions per subunit.</text>
</comment>
<feature type="active site" evidence="8">
    <location>
        <position position="279"/>
    </location>
</feature>
<dbReference type="HAMAP" id="MF_00181">
    <property type="entry name" value="Cytosol_peptidase_M17"/>
    <property type="match status" value="1"/>
</dbReference>
<keyword evidence="8" id="KW-0464">Manganese</keyword>
<evidence type="ECO:0000313" key="11">
    <source>
        <dbReference type="Proteomes" id="UP000748108"/>
    </source>
</evidence>
<dbReference type="PROSITE" id="PS00631">
    <property type="entry name" value="CYTOSOL_AP"/>
    <property type="match status" value="1"/>
</dbReference>
<dbReference type="EC" id="3.4.11.1" evidence="8"/>
<evidence type="ECO:0000256" key="6">
    <source>
        <dbReference type="ARBA" id="ARBA00022801"/>
    </source>
</evidence>
<feature type="binding site" evidence="8">
    <location>
        <position position="351"/>
    </location>
    <ligand>
        <name>Mn(2+)</name>
        <dbReference type="ChEBI" id="CHEBI:29035"/>
        <label>1</label>
    </ligand>
</feature>
<feature type="binding site" evidence="8">
    <location>
        <position position="272"/>
    </location>
    <ligand>
        <name>Mn(2+)</name>
        <dbReference type="ChEBI" id="CHEBI:29035"/>
        <label>1</label>
    </ligand>
</feature>
<reference evidence="10" key="1">
    <citation type="journal article" date="2021" name="Microbiology">
        <title>Metagenomic Analysis of the Microbial Community in the Underground Coal Fire Area (Kemerovo Region, Russia) Revealed Predominance of Thermophilic Members of the Phyla Deinococcus-thermus, Aquificae, and Firmicutes.</title>
        <authorList>
            <person name="Kadnikov V."/>
            <person name="Mardanov A.V."/>
            <person name="Beletsky A.V."/>
            <person name="Karnachuk O.V."/>
            <person name="Ravin N.V."/>
        </authorList>
    </citation>
    <scope>NUCLEOTIDE SEQUENCE</scope>
    <source>
        <strain evidence="10">RBS10-49</strain>
    </source>
</reference>
<dbReference type="EMBL" id="JAHHQF010000047">
    <property type="protein sequence ID" value="MBT9281947.1"/>
    <property type="molecule type" value="Genomic_DNA"/>
</dbReference>
<comment type="catalytic activity">
    <reaction evidence="2 8">
        <text>Release of an N-terminal amino acid, preferentially leucine, but not glutamic or aspartic acids.</text>
        <dbReference type="EC" id="3.4.11.10"/>
    </reaction>
</comment>
<dbReference type="Pfam" id="PF00883">
    <property type="entry name" value="Peptidase_M17"/>
    <property type="match status" value="1"/>
</dbReference>
<feature type="binding site" evidence="8">
    <location>
        <position position="351"/>
    </location>
    <ligand>
        <name>Mn(2+)</name>
        <dbReference type="ChEBI" id="CHEBI:29035"/>
        <label>2</label>
    </ligand>
</feature>
<comment type="catalytic activity">
    <reaction evidence="1 8">
        <text>Release of an N-terminal amino acid, Xaa-|-Yaa-, in which Xaa is preferably Leu, but may be other amino acids including Pro although not Arg or Lys, and Yaa may be Pro. Amino acid amides and methyl esters are also readily hydrolyzed, but rates on arylamides are exceedingly low.</text>
        <dbReference type="EC" id="3.4.11.1"/>
    </reaction>
</comment>
<dbReference type="Gene3D" id="3.40.630.10">
    <property type="entry name" value="Zn peptidases"/>
    <property type="match status" value="1"/>
</dbReference>
<keyword evidence="8" id="KW-0963">Cytoplasm</keyword>
<evidence type="ECO:0000256" key="2">
    <source>
        <dbReference type="ARBA" id="ARBA00000967"/>
    </source>
</evidence>
<dbReference type="InterPro" id="IPR043472">
    <property type="entry name" value="Macro_dom-like"/>
</dbReference>